<dbReference type="PROSITE" id="PS50142">
    <property type="entry name" value="RNASE_3_2"/>
    <property type="match status" value="1"/>
</dbReference>
<keyword evidence="5 15" id="KW-0963">Cytoplasm</keyword>
<dbReference type="GO" id="GO:0046872">
    <property type="term" value="F:metal ion binding"/>
    <property type="evidence" value="ECO:0007669"/>
    <property type="project" value="UniProtKB-KW"/>
</dbReference>
<dbReference type="KEGG" id="nst:Nstercoris_02208"/>
<evidence type="ECO:0000256" key="11">
    <source>
        <dbReference type="ARBA" id="ARBA00022759"/>
    </source>
</evidence>
<keyword evidence="8 15" id="KW-0819">tRNA processing</keyword>
<evidence type="ECO:0000256" key="2">
    <source>
        <dbReference type="ARBA" id="ARBA00004496"/>
    </source>
</evidence>
<evidence type="ECO:0000256" key="13">
    <source>
        <dbReference type="ARBA" id="ARBA00022842"/>
    </source>
</evidence>
<feature type="binding site" evidence="15">
    <location>
        <position position="131"/>
    </location>
    <ligand>
        <name>Mg(2+)</name>
        <dbReference type="ChEBI" id="CHEBI:18420"/>
    </ligand>
</feature>
<dbReference type="AlphaFoldDB" id="A0A4Y1YQ91"/>
<evidence type="ECO:0000256" key="8">
    <source>
        <dbReference type="ARBA" id="ARBA00022694"/>
    </source>
</evidence>
<comment type="similarity">
    <text evidence="3">Belongs to the ribonuclease III family.</text>
</comment>
<comment type="subunit">
    <text evidence="4 15">Homodimer.</text>
</comment>
<feature type="domain" description="RNase III" evidence="17">
    <location>
        <begin position="23"/>
        <end position="145"/>
    </location>
</feature>
<dbReference type="GO" id="GO:0005737">
    <property type="term" value="C:cytoplasm"/>
    <property type="evidence" value="ECO:0007669"/>
    <property type="project" value="UniProtKB-SubCell"/>
</dbReference>
<dbReference type="GO" id="GO:0003725">
    <property type="term" value="F:double-stranded RNA binding"/>
    <property type="evidence" value="ECO:0007669"/>
    <property type="project" value="TreeGrafter"/>
</dbReference>
<evidence type="ECO:0000256" key="9">
    <source>
        <dbReference type="ARBA" id="ARBA00022722"/>
    </source>
</evidence>
<dbReference type="SUPFAM" id="SSF69065">
    <property type="entry name" value="RNase III domain-like"/>
    <property type="match status" value="1"/>
</dbReference>
<comment type="subcellular location">
    <subcellularLocation>
        <location evidence="2 15">Cytoplasm</location>
    </subcellularLocation>
</comment>
<accession>A0A4Y1YQ91</accession>
<dbReference type="InterPro" id="IPR011907">
    <property type="entry name" value="RNase_III"/>
</dbReference>
<comment type="cofactor">
    <cofactor evidence="15">
        <name>Mg(2+)</name>
        <dbReference type="ChEBI" id="CHEBI:18420"/>
    </cofactor>
</comment>
<keyword evidence="19" id="KW-1185">Reference proteome</keyword>
<dbReference type="FunFam" id="3.30.160.20:FF:000003">
    <property type="entry name" value="Ribonuclease 3"/>
    <property type="match status" value="1"/>
</dbReference>
<dbReference type="GO" id="GO:0006364">
    <property type="term" value="P:rRNA processing"/>
    <property type="evidence" value="ECO:0007669"/>
    <property type="project" value="UniProtKB-UniRule"/>
</dbReference>
<comment type="function">
    <text evidence="15">Digests double-stranded RNA. Involved in the processing of primary rRNA transcript to yield the immediate precursors to the large and small rRNAs (23S and 16S). Processes some mRNAs, and tRNAs when they are encoded in the rRNA operon. Processes pre-crRNA and tracrRNA of type II CRISPR loci if present in the organism.</text>
</comment>
<dbReference type="Gene3D" id="1.10.1520.10">
    <property type="entry name" value="Ribonuclease III domain"/>
    <property type="match status" value="1"/>
</dbReference>
<feature type="binding site" evidence="15">
    <location>
        <position position="58"/>
    </location>
    <ligand>
        <name>Mg(2+)</name>
        <dbReference type="ChEBI" id="CHEBI:18420"/>
    </ligand>
</feature>
<evidence type="ECO:0000256" key="1">
    <source>
        <dbReference type="ARBA" id="ARBA00000109"/>
    </source>
</evidence>
<dbReference type="GO" id="GO:0004525">
    <property type="term" value="F:ribonuclease III activity"/>
    <property type="evidence" value="ECO:0007669"/>
    <property type="project" value="UniProtKB-UniRule"/>
</dbReference>
<keyword evidence="6 15" id="KW-0698">rRNA processing</keyword>
<evidence type="ECO:0000256" key="3">
    <source>
        <dbReference type="ARBA" id="ARBA00010183"/>
    </source>
</evidence>
<feature type="domain" description="DRBM" evidence="16">
    <location>
        <begin position="172"/>
        <end position="242"/>
    </location>
</feature>
<dbReference type="SMART" id="SM00358">
    <property type="entry name" value="DSRM"/>
    <property type="match status" value="1"/>
</dbReference>
<dbReference type="InterPro" id="IPR014720">
    <property type="entry name" value="dsRBD_dom"/>
</dbReference>
<organism evidence="18 19">
    <name type="scientific">Nitrosomonas stercoris</name>
    <dbReference type="NCBI Taxonomy" id="1444684"/>
    <lineage>
        <taxon>Bacteria</taxon>
        <taxon>Pseudomonadati</taxon>
        <taxon>Pseudomonadota</taxon>
        <taxon>Betaproteobacteria</taxon>
        <taxon>Nitrosomonadales</taxon>
        <taxon>Nitrosomonadaceae</taxon>
        <taxon>Nitrosomonas</taxon>
    </lineage>
</organism>
<evidence type="ECO:0000259" key="16">
    <source>
        <dbReference type="PROSITE" id="PS50137"/>
    </source>
</evidence>
<dbReference type="NCBIfam" id="TIGR02191">
    <property type="entry name" value="RNaseIII"/>
    <property type="match status" value="1"/>
</dbReference>
<proteinExistence type="inferred from homology"/>
<dbReference type="FunFam" id="1.10.1520.10:FF:000001">
    <property type="entry name" value="Ribonuclease 3"/>
    <property type="match status" value="1"/>
</dbReference>
<dbReference type="EC" id="3.1.26.3" evidence="15"/>
<keyword evidence="10 15" id="KW-0479">Metal-binding</keyword>
<evidence type="ECO:0000256" key="10">
    <source>
        <dbReference type="ARBA" id="ARBA00022723"/>
    </source>
</evidence>
<dbReference type="PROSITE" id="PS00517">
    <property type="entry name" value="RNASE_3_1"/>
    <property type="match status" value="1"/>
</dbReference>
<evidence type="ECO:0000256" key="14">
    <source>
        <dbReference type="ARBA" id="ARBA00022884"/>
    </source>
</evidence>
<feature type="binding site" evidence="15">
    <location>
        <position position="134"/>
    </location>
    <ligand>
        <name>Mg(2+)</name>
        <dbReference type="ChEBI" id="CHEBI:18420"/>
    </ligand>
</feature>
<keyword evidence="9 15" id="KW-0540">Nuclease</keyword>
<comment type="catalytic activity">
    <reaction evidence="1 15">
        <text>Endonucleolytic cleavage to 5'-phosphomonoester.</text>
        <dbReference type="EC" id="3.1.26.3"/>
    </reaction>
</comment>
<dbReference type="GO" id="GO:0019843">
    <property type="term" value="F:rRNA binding"/>
    <property type="evidence" value="ECO:0007669"/>
    <property type="project" value="UniProtKB-KW"/>
</dbReference>
<evidence type="ECO:0000256" key="5">
    <source>
        <dbReference type="ARBA" id="ARBA00022490"/>
    </source>
</evidence>
<dbReference type="GO" id="GO:0006397">
    <property type="term" value="P:mRNA processing"/>
    <property type="evidence" value="ECO:0007669"/>
    <property type="project" value="UniProtKB-UniRule"/>
</dbReference>
<feature type="active site" evidence="15">
    <location>
        <position position="134"/>
    </location>
</feature>
<keyword evidence="14 15" id="KW-0694">RNA-binding</keyword>
<dbReference type="GO" id="GO:0010468">
    <property type="term" value="P:regulation of gene expression"/>
    <property type="evidence" value="ECO:0007669"/>
    <property type="project" value="TreeGrafter"/>
</dbReference>
<dbReference type="EMBL" id="AP019755">
    <property type="protein sequence ID" value="BBL35929.1"/>
    <property type="molecule type" value="Genomic_DNA"/>
</dbReference>
<dbReference type="InterPro" id="IPR000999">
    <property type="entry name" value="RNase_III_dom"/>
</dbReference>
<evidence type="ECO:0000313" key="18">
    <source>
        <dbReference type="EMBL" id="BBL35929.1"/>
    </source>
</evidence>
<gene>
    <name evidence="15" type="primary">rnc</name>
    <name evidence="18" type="ORF">Nstercoris_02208</name>
</gene>
<evidence type="ECO:0000256" key="12">
    <source>
        <dbReference type="ARBA" id="ARBA00022801"/>
    </source>
</evidence>
<reference evidence="18 19" key="1">
    <citation type="submission" date="2019-06" db="EMBL/GenBank/DDBJ databases">
        <title>Nitrosomonas stercoris KYUHI-S whole genome shotgun sequence.</title>
        <authorList>
            <person name="Nakagawa T."/>
            <person name="Tsuchiya Y."/>
            <person name="Takahashi R."/>
        </authorList>
    </citation>
    <scope>NUCLEOTIDE SEQUENCE [LARGE SCALE GENOMIC DNA]</scope>
    <source>
        <strain evidence="18 19">KYUHI-S</strain>
    </source>
</reference>
<evidence type="ECO:0000256" key="6">
    <source>
        <dbReference type="ARBA" id="ARBA00022552"/>
    </source>
</evidence>
<evidence type="ECO:0000256" key="15">
    <source>
        <dbReference type="HAMAP-Rule" id="MF_00104"/>
    </source>
</evidence>
<protein>
    <recommendedName>
        <fullName evidence="15">Ribonuclease 3</fullName>
        <ecNumber evidence="15">3.1.26.3</ecNumber>
    </recommendedName>
    <alternativeName>
        <fullName evidence="15">Ribonuclease III</fullName>
        <shortName evidence="15">RNase III</shortName>
    </alternativeName>
</protein>
<keyword evidence="11 15" id="KW-0255">Endonuclease</keyword>
<keyword evidence="7 15" id="KW-0507">mRNA processing</keyword>
<dbReference type="PROSITE" id="PS50137">
    <property type="entry name" value="DS_RBD"/>
    <property type="match status" value="1"/>
</dbReference>
<dbReference type="Gene3D" id="3.30.160.20">
    <property type="match status" value="1"/>
</dbReference>
<keyword evidence="12 15" id="KW-0378">Hydrolase</keyword>
<evidence type="ECO:0000256" key="7">
    <source>
        <dbReference type="ARBA" id="ARBA00022664"/>
    </source>
</evidence>
<sequence length="244" mass="27559">MSRSKFIRQHKKKKRQKSNNQNYTLFFQKLGYVFESSELLQEALTHRSLGLPNNERLEFLGDSVLNCVVSILLIRRFPLLPEGDLTRLRANFVNQEALYQLASGLGINKLVLLGEGERKSGGHCRPSILADTMEAIIGAIYLEGGFSAVKQVVVSLYEPLLKQLDLDACGKDPKTLLQEYLQSHKINLPEYHILSTQGDTHAQVFHVECIIPKFAIRAHGEGTSRRRAEQEAAHKAYQFIVKAD</sequence>
<evidence type="ECO:0000256" key="4">
    <source>
        <dbReference type="ARBA" id="ARBA00011738"/>
    </source>
</evidence>
<feature type="active site" evidence="15">
    <location>
        <position position="62"/>
    </location>
</feature>
<dbReference type="InterPro" id="IPR036389">
    <property type="entry name" value="RNase_III_sf"/>
</dbReference>
<dbReference type="PANTHER" id="PTHR11207">
    <property type="entry name" value="RIBONUCLEASE III"/>
    <property type="match status" value="1"/>
</dbReference>
<evidence type="ECO:0000259" key="17">
    <source>
        <dbReference type="PROSITE" id="PS50142"/>
    </source>
</evidence>
<keyword evidence="13 15" id="KW-0460">Magnesium</keyword>
<dbReference type="CDD" id="cd00593">
    <property type="entry name" value="RIBOc"/>
    <property type="match status" value="1"/>
</dbReference>
<dbReference type="PANTHER" id="PTHR11207:SF0">
    <property type="entry name" value="RIBONUCLEASE 3"/>
    <property type="match status" value="1"/>
</dbReference>
<evidence type="ECO:0000313" key="19">
    <source>
        <dbReference type="Proteomes" id="UP000316473"/>
    </source>
</evidence>
<dbReference type="Pfam" id="PF14622">
    <property type="entry name" value="Ribonucleas_3_3"/>
    <property type="match status" value="1"/>
</dbReference>
<dbReference type="GO" id="GO:0042802">
    <property type="term" value="F:identical protein binding"/>
    <property type="evidence" value="ECO:0007669"/>
    <property type="project" value="UniProtKB-ARBA"/>
</dbReference>
<dbReference type="Pfam" id="PF00035">
    <property type="entry name" value="dsrm"/>
    <property type="match status" value="1"/>
</dbReference>
<dbReference type="Proteomes" id="UP000316473">
    <property type="component" value="Chromosome"/>
</dbReference>
<dbReference type="HAMAP" id="MF_00104">
    <property type="entry name" value="RNase_III"/>
    <property type="match status" value="1"/>
</dbReference>
<dbReference type="SMART" id="SM00535">
    <property type="entry name" value="RIBOc"/>
    <property type="match status" value="1"/>
</dbReference>
<dbReference type="SUPFAM" id="SSF54768">
    <property type="entry name" value="dsRNA-binding domain-like"/>
    <property type="match status" value="1"/>
</dbReference>
<name>A0A4Y1YQ91_9PROT</name>
<keyword evidence="15" id="KW-0699">rRNA-binding</keyword>
<dbReference type="GO" id="GO:0008033">
    <property type="term" value="P:tRNA processing"/>
    <property type="evidence" value="ECO:0007669"/>
    <property type="project" value="UniProtKB-KW"/>
</dbReference>
<dbReference type="CDD" id="cd10845">
    <property type="entry name" value="DSRM_RNAse_III_family"/>
    <property type="match status" value="1"/>
</dbReference>